<dbReference type="NCBIfam" id="TIGR04392">
    <property type="entry name" value="haoB_nitrify"/>
    <property type="match status" value="1"/>
</dbReference>
<gene>
    <name evidence="1" type="primary">haoB</name>
    <name evidence="1" type="ORF">HW564_07745</name>
</gene>
<dbReference type="InterPro" id="IPR030891">
    <property type="entry name" value="HaoB_nitrify"/>
</dbReference>
<dbReference type="AlphaFoldDB" id="A0A850LH41"/>
<dbReference type="EMBL" id="JABXIY010000020">
    <property type="protein sequence ID" value="NVK96805.1"/>
    <property type="molecule type" value="Genomic_DNA"/>
</dbReference>
<dbReference type="OMA" id="EAYVVVH"/>
<proteinExistence type="predicted"/>
<name>A0A850LH41_9RHOB</name>
<evidence type="ECO:0000313" key="1">
    <source>
        <dbReference type="EMBL" id="NVK96805.1"/>
    </source>
</evidence>
<reference evidence="1 2" key="1">
    <citation type="journal article" date="2020" name="Proc. Natl. Acad. Sci. U.S.A.">
        <title>Ecological drivers of bacterial community assembly in synthetic phycospheres.</title>
        <authorList>
            <person name="Fu H."/>
            <person name="Uchimiya M."/>
            <person name="Gore J."/>
            <person name="Moran M.A."/>
        </authorList>
    </citation>
    <scope>NUCLEOTIDE SEQUENCE [LARGE SCALE GENOMIC DNA]</scope>
    <source>
        <strain evidence="1">HF-Din03</strain>
    </source>
</reference>
<dbReference type="Proteomes" id="UP000565723">
    <property type="component" value="Unassembled WGS sequence"/>
</dbReference>
<accession>A0A850LH41</accession>
<comment type="caution">
    <text evidence="1">The sequence shown here is derived from an EMBL/GenBank/DDBJ whole genome shotgun (WGS) entry which is preliminary data.</text>
</comment>
<dbReference type="RefSeq" id="WP_011241979.1">
    <property type="nucleotide sequence ID" value="NZ_JABXIY010000020.1"/>
</dbReference>
<evidence type="ECO:0000313" key="2">
    <source>
        <dbReference type="Proteomes" id="UP000565723"/>
    </source>
</evidence>
<organism evidence="1 2">
    <name type="scientific">Ruegeria pomeroyi</name>
    <dbReference type="NCBI Taxonomy" id="89184"/>
    <lineage>
        <taxon>Bacteria</taxon>
        <taxon>Pseudomonadati</taxon>
        <taxon>Pseudomonadota</taxon>
        <taxon>Alphaproteobacteria</taxon>
        <taxon>Rhodobacterales</taxon>
        <taxon>Roseobacteraceae</taxon>
        <taxon>Ruegeria</taxon>
    </lineage>
</organism>
<sequence length="335" mass="36632">MYRLLPSRTIAVLLSVIVPMAVAGIFFFSRGGSVADNTPDPYAYKVAEEELSEETRQLAGMIEGAQAKIYDLTVPETDLALARAEVIELPGGRDLIVGWQSRVTEPVLRSDIKPSEEIALITALKSHLPEDAVVLAMPDLSDRLSQFAPSHYPLAAMAGQQAYRAPAGTEDTVLRMEKRWLGERSETEQPELFRDFIDAMVAEDAYGLARLQVMAGGSEAYIALHVRDSFDVGITAPDKILVGLKDFPGGTHAHDVTRQVKTWIADQDYAAYTVSQIGDDTIRSYFLADAKDKATLLGQLLPFNTARVGLVPGAKLVFQTGGYWVYRIDPVAATN</sequence>
<protein>
    <submittedName>
        <fullName evidence="1">Hydroxylamine oxidation protein HaoB</fullName>
    </submittedName>
</protein>